<evidence type="ECO:0000256" key="1">
    <source>
        <dbReference type="ARBA" id="ARBA00010617"/>
    </source>
</evidence>
<evidence type="ECO:0000256" key="2">
    <source>
        <dbReference type="SAM" id="MobiDB-lite"/>
    </source>
</evidence>
<feature type="signal peptide" evidence="3">
    <location>
        <begin position="1"/>
        <end position="34"/>
    </location>
</feature>
<evidence type="ECO:0000256" key="3">
    <source>
        <dbReference type="SAM" id="SignalP"/>
    </source>
</evidence>
<sequence>MVPPPLRRGASPPLLAALCCAGLAALLLRPGAERAPPRAEPAAHGARAARRPLPGVHLETAAAPASECAAAVAGAEERSSGWRRSEECKCPKHTFLTGHDVTCTDLLDTSDITRRYYFTASRYAGKGCSCVRLPRAEEELFAALEKQAHSNVLYEALFKHTLEYLSALEGDGGSTFGADLTRGGKKPITAGDLPWTEAGRMAVYNPYNFCPLKSHSERKAAAEKVGGTIFKIVQAFNEFNIWIWSDGEDRSINPATDDDLFRNGPVFLPFTPTWDEVRAGGLMFALLPTLILTDGGNRTTWFNNAAWKTCWEPNPLASGPMIFKYPQVQASLHDPGQRRGYYTATAPQHPDFFHPEGPLFIDGDRHRSFRRLLELAGFARRYPVDAGLVRAIPAPGGEAPSEADVAAAVGPLVMKGIWGAEPTPEAREAMGTYARFGKYAIFGKEIHRFALGPTGIADTIKEASGGVTAWATTTPFRDLLRKAVEVHGPANPWFLKEDRVLDDLTLATLFAGLVGTTDMTMKCILYQQRDQAHVTMFKEDPEKYLIELMRYDSAVTSVTELLRKDQAMNLEGRNITLKQGSPVQLVLASANRDPTHWMRADDFDPSRPDLKDTLSWNGRVEDVEARSLERAPRHCPGHCLSLKVAAAVCAKMMGSFDELEREGKVLHRNGEVKCNNFNEADEPPLWNPPADLAVPKPYVPDLSQGEVLIKEHVECDSRDLYIASFKTVSECARAVKSAGGKARSWISYTAGASSRVAGAIWSTHRRRTAARASMKIGTTSTTFQRCPWKSHCGSTPISCSGLSRTRVRGPNPSLARSAVPSSRVRHWWLGSGSARKTRIGSSPKSRPARTSTSSLPGRAECMWTLTKAAATRKQATAPQQSLPSTTPRSSRRANQLGRSAKNQRTPGSRSRASLESPRRLASLAWR</sequence>
<proteinExistence type="inferred from homology"/>
<feature type="compositionally biased region" description="Polar residues" evidence="2">
    <location>
        <begin position="839"/>
        <end position="855"/>
    </location>
</feature>
<dbReference type="Proteomes" id="UP001189429">
    <property type="component" value="Unassembled WGS sequence"/>
</dbReference>
<dbReference type="SUPFAM" id="SSF48264">
    <property type="entry name" value="Cytochrome P450"/>
    <property type="match status" value="1"/>
</dbReference>
<feature type="region of interest" description="Disordered" evidence="2">
    <location>
        <begin position="800"/>
        <end position="820"/>
    </location>
</feature>
<gene>
    <name evidence="4" type="ORF">PCOR1329_LOCUS30979</name>
</gene>
<dbReference type="InterPro" id="IPR036396">
    <property type="entry name" value="Cyt_P450_sf"/>
</dbReference>
<reference evidence="4" key="1">
    <citation type="submission" date="2023-10" db="EMBL/GenBank/DDBJ databases">
        <authorList>
            <person name="Chen Y."/>
            <person name="Shah S."/>
            <person name="Dougan E. K."/>
            <person name="Thang M."/>
            <person name="Chan C."/>
        </authorList>
    </citation>
    <scope>NUCLEOTIDE SEQUENCE [LARGE SCALE GENOMIC DNA]</scope>
</reference>
<evidence type="ECO:0000313" key="5">
    <source>
        <dbReference type="Proteomes" id="UP001189429"/>
    </source>
</evidence>
<protein>
    <submittedName>
        <fullName evidence="4">Uncharacterized protein</fullName>
    </submittedName>
</protein>
<feature type="chain" id="PRO_5046259400" evidence="3">
    <location>
        <begin position="35"/>
        <end position="926"/>
    </location>
</feature>
<accession>A0ABN9SNA1</accession>
<evidence type="ECO:0000313" key="4">
    <source>
        <dbReference type="EMBL" id="CAK0833210.1"/>
    </source>
</evidence>
<name>A0ABN9SNA1_9DINO</name>
<feature type="compositionally biased region" description="Polar residues" evidence="2">
    <location>
        <begin position="896"/>
        <end position="913"/>
    </location>
</feature>
<keyword evidence="5" id="KW-1185">Reference proteome</keyword>
<dbReference type="Gene3D" id="1.10.630.10">
    <property type="entry name" value="Cytochrome P450"/>
    <property type="match status" value="1"/>
</dbReference>
<organism evidence="4 5">
    <name type="scientific">Prorocentrum cordatum</name>
    <dbReference type="NCBI Taxonomy" id="2364126"/>
    <lineage>
        <taxon>Eukaryota</taxon>
        <taxon>Sar</taxon>
        <taxon>Alveolata</taxon>
        <taxon>Dinophyceae</taxon>
        <taxon>Prorocentrales</taxon>
        <taxon>Prorocentraceae</taxon>
        <taxon>Prorocentrum</taxon>
    </lineage>
</organism>
<dbReference type="PANTHER" id="PTHR46696:SF1">
    <property type="entry name" value="CYTOCHROME P450 YJIB-RELATED"/>
    <property type="match status" value="1"/>
</dbReference>
<comment type="similarity">
    <text evidence="1">Belongs to the cytochrome P450 family.</text>
</comment>
<dbReference type="EMBL" id="CAUYUJ010012080">
    <property type="protein sequence ID" value="CAK0833210.1"/>
    <property type="molecule type" value="Genomic_DNA"/>
</dbReference>
<comment type="caution">
    <text evidence="4">The sequence shown here is derived from an EMBL/GenBank/DDBJ whole genome shotgun (WGS) entry which is preliminary data.</text>
</comment>
<feature type="region of interest" description="Disordered" evidence="2">
    <location>
        <begin position="834"/>
        <end position="926"/>
    </location>
</feature>
<dbReference type="PANTHER" id="PTHR46696">
    <property type="entry name" value="P450, PUTATIVE (EUROFUNG)-RELATED"/>
    <property type="match status" value="1"/>
</dbReference>
<keyword evidence="3" id="KW-0732">Signal</keyword>
<feature type="compositionally biased region" description="Low complexity" evidence="2">
    <location>
        <begin position="866"/>
        <end position="888"/>
    </location>
</feature>